<comment type="caution">
    <text evidence="3">The sequence shown here is derived from an EMBL/GenBank/DDBJ whole genome shotgun (WGS) entry which is preliminary data.</text>
</comment>
<feature type="compositionally biased region" description="Acidic residues" evidence="2">
    <location>
        <begin position="123"/>
        <end position="139"/>
    </location>
</feature>
<proteinExistence type="predicted"/>
<sequence>MSRPPRTSVLPPSPAHSAYDVNLSALPLVGDESTDDLSLNLDEAIVGTQLDVLRSDDVGGPSDFTENMEWWINGGHRKGSIKKRSEKRGMRMVDTGVGASSVNLGSKELGTPDLTSGTSANTQEEEVGDDEDDEEEGASEEIVQHHHAPDVHLEKNEEESMIDLDASIEEQEKALSYLSAPDDEEQPALSTPNKNRLSSTGTTIHKAMSQPTTTITSPSRFQPTVEDYQDTPRKISPLEPAQQSRDMKRDDDAAIMKRQADEIQELNRLLERNKEATNAQIIELQSRIVSTRDEGGNKVKALETQLTSLRHALQVSQKERQEEIDTHATEEERLSKEAENRAMNLTNQLQKAQSEFHLAKSNLERTKAQSQKYIESQSTEIITLKTQVATLQKQLSDRATQESLEAERLQQQATAVSHTEALAKLNIALSDQAAILSAKDKELEQATKKQQEMTEYNAKAASEFRFLELRAHDLQTQLQTARNELTRARVENNELRQSLSQARETVRSANHEKEEVVMELQNAKTIHEFMQTAAKQEKEDDDELIRSQEERLESLKKAQSEEARRMRLKAEEAIVKVSQMLEAERKARLAMRGELNDLRRERDDALTRLEAASNEIVQLKLTASTEKIGEQDIASDDSIDMARLREELSEHRTIIQSLRKELAQAKLAASRPAPHPAPKQTPKFSQLDNANYQLRTDLAASNSLVNSLREDLIQARRDIDQAYKDLAETRIELEAAQDEHEQLDRDVEAKAVELVKKKENEWKERLQELKKERNGMGKILMREWGKAELGVTGREGGGQEYEYQYVKR</sequence>
<name>A0A9P4VRS0_9PEZI</name>
<dbReference type="Proteomes" id="UP000799429">
    <property type="component" value="Unassembled WGS sequence"/>
</dbReference>
<feature type="region of interest" description="Disordered" evidence="2">
    <location>
        <begin position="97"/>
        <end position="157"/>
    </location>
</feature>
<evidence type="ECO:0000256" key="1">
    <source>
        <dbReference type="SAM" id="Coils"/>
    </source>
</evidence>
<feature type="coiled-coil region" evidence="1">
    <location>
        <begin position="439"/>
        <end position="668"/>
    </location>
</feature>
<evidence type="ECO:0000313" key="3">
    <source>
        <dbReference type="EMBL" id="KAF2841243.1"/>
    </source>
</evidence>
<reference evidence="3" key="1">
    <citation type="journal article" date="2020" name="Stud. Mycol.">
        <title>101 Dothideomycetes genomes: a test case for predicting lifestyles and emergence of pathogens.</title>
        <authorList>
            <person name="Haridas S."/>
            <person name="Albert R."/>
            <person name="Binder M."/>
            <person name="Bloem J."/>
            <person name="Labutti K."/>
            <person name="Salamov A."/>
            <person name="Andreopoulos B."/>
            <person name="Baker S."/>
            <person name="Barry K."/>
            <person name="Bills G."/>
            <person name="Bluhm B."/>
            <person name="Cannon C."/>
            <person name="Castanera R."/>
            <person name="Culley D."/>
            <person name="Daum C."/>
            <person name="Ezra D."/>
            <person name="Gonzalez J."/>
            <person name="Henrissat B."/>
            <person name="Kuo A."/>
            <person name="Liang C."/>
            <person name="Lipzen A."/>
            <person name="Lutzoni F."/>
            <person name="Magnuson J."/>
            <person name="Mondo S."/>
            <person name="Nolan M."/>
            <person name="Ohm R."/>
            <person name="Pangilinan J."/>
            <person name="Park H.-J."/>
            <person name="Ramirez L."/>
            <person name="Alfaro M."/>
            <person name="Sun H."/>
            <person name="Tritt A."/>
            <person name="Yoshinaga Y."/>
            <person name="Zwiers L.-H."/>
            <person name="Turgeon B."/>
            <person name="Goodwin S."/>
            <person name="Spatafora J."/>
            <person name="Crous P."/>
            <person name="Grigoriev I."/>
        </authorList>
    </citation>
    <scope>NUCLEOTIDE SEQUENCE</scope>
    <source>
        <strain evidence="3">CBS 101060</strain>
    </source>
</reference>
<dbReference type="OrthoDB" id="3911405at2759"/>
<protein>
    <submittedName>
        <fullName evidence="3">Uncharacterized protein</fullName>
    </submittedName>
</protein>
<keyword evidence="1" id="KW-0175">Coiled coil</keyword>
<feature type="compositionally biased region" description="Polar residues" evidence="2">
    <location>
        <begin position="113"/>
        <end position="122"/>
    </location>
</feature>
<feature type="region of interest" description="Disordered" evidence="2">
    <location>
        <begin position="179"/>
        <end position="249"/>
    </location>
</feature>
<feature type="coiled-coil region" evidence="1">
    <location>
        <begin position="705"/>
        <end position="772"/>
    </location>
</feature>
<feature type="compositionally biased region" description="Basic and acidic residues" evidence="2">
    <location>
        <begin position="142"/>
        <end position="155"/>
    </location>
</feature>
<organism evidence="3 4">
    <name type="scientific">Patellaria atrata CBS 101060</name>
    <dbReference type="NCBI Taxonomy" id="1346257"/>
    <lineage>
        <taxon>Eukaryota</taxon>
        <taxon>Fungi</taxon>
        <taxon>Dikarya</taxon>
        <taxon>Ascomycota</taxon>
        <taxon>Pezizomycotina</taxon>
        <taxon>Dothideomycetes</taxon>
        <taxon>Dothideomycetes incertae sedis</taxon>
        <taxon>Patellariales</taxon>
        <taxon>Patellariaceae</taxon>
        <taxon>Patellaria</taxon>
    </lineage>
</organism>
<evidence type="ECO:0000256" key="2">
    <source>
        <dbReference type="SAM" id="MobiDB-lite"/>
    </source>
</evidence>
<accession>A0A9P4VRS0</accession>
<keyword evidence="4" id="KW-1185">Reference proteome</keyword>
<dbReference type="AlphaFoldDB" id="A0A9P4VRS0"/>
<evidence type="ECO:0000313" key="4">
    <source>
        <dbReference type="Proteomes" id="UP000799429"/>
    </source>
</evidence>
<dbReference type="EMBL" id="MU006091">
    <property type="protein sequence ID" value="KAF2841243.1"/>
    <property type="molecule type" value="Genomic_DNA"/>
</dbReference>
<gene>
    <name evidence="3" type="ORF">M501DRAFT_989782</name>
</gene>
<feature type="compositionally biased region" description="Polar residues" evidence="2">
    <location>
        <begin position="188"/>
        <end position="222"/>
    </location>
</feature>
<feature type="coiled-coil region" evidence="1">
    <location>
        <begin position="253"/>
        <end position="412"/>
    </location>
</feature>